<proteinExistence type="predicted"/>
<sequence length="238" mass="26444">MNQKSGNNLFLALGIFLGLTLLGVVLSKAAISIKEYERTVTVKGLSEREVLADLVIWPIQFSAASNDLKQLYESLDANAKSISSFLETNGINQKDISFASPSITDKSAQQWGNEGRAEFRYTARQNVTVYSKEIELVRQVMSKLSELGKQGIVLTAGDYQSQTEYIYANLNKIKPEMVEEATKNAREVANKFAEDSSSSLGKIKRASQGQFSISARDKNNPHIKKIRVVSTVEYYLSD</sequence>
<evidence type="ECO:0000313" key="1">
    <source>
        <dbReference type="EMBL" id="GHF84689.1"/>
    </source>
</evidence>
<dbReference type="GO" id="GO:0006974">
    <property type="term" value="P:DNA damage response"/>
    <property type="evidence" value="ECO:0007669"/>
    <property type="project" value="TreeGrafter"/>
</dbReference>
<dbReference type="InterPro" id="IPR052022">
    <property type="entry name" value="26kDa_periplasmic_antigen"/>
</dbReference>
<dbReference type="PIRSF" id="PIRSF029033">
    <property type="entry name" value="UCP029033"/>
    <property type="match status" value="1"/>
</dbReference>
<dbReference type="AlphaFoldDB" id="A0A919BDR9"/>
<dbReference type="Pfam" id="PF04402">
    <property type="entry name" value="SIMPL"/>
    <property type="match status" value="1"/>
</dbReference>
<evidence type="ECO:0000313" key="2">
    <source>
        <dbReference type="Proteomes" id="UP000623842"/>
    </source>
</evidence>
<dbReference type="RefSeq" id="WP_189767935.1">
    <property type="nucleotide sequence ID" value="NZ_BNCK01000002.1"/>
</dbReference>
<dbReference type="InterPro" id="IPR007497">
    <property type="entry name" value="SIMPL/DUF541"/>
</dbReference>
<protein>
    <submittedName>
        <fullName evidence="1">SIMPL domain-containing protein</fullName>
    </submittedName>
</protein>
<organism evidence="1 2">
    <name type="scientific">Thalassotalea marina</name>
    <dbReference type="NCBI Taxonomy" id="1673741"/>
    <lineage>
        <taxon>Bacteria</taxon>
        <taxon>Pseudomonadati</taxon>
        <taxon>Pseudomonadota</taxon>
        <taxon>Gammaproteobacteria</taxon>
        <taxon>Alteromonadales</taxon>
        <taxon>Colwelliaceae</taxon>
        <taxon>Thalassotalea</taxon>
    </lineage>
</organism>
<dbReference type="Proteomes" id="UP000623842">
    <property type="component" value="Unassembled WGS sequence"/>
</dbReference>
<keyword evidence="2" id="KW-1185">Reference proteome</keyword>
<comment type="caution">
    <text evidence="1">The sequence shown here is derived from an EMBL/GenBank/DDBJ whole genome shotgun (WGS) entry which is preliminary data.</text>
</comment>
<dbReference type="Gene3D" id="3.30.70.2970">
    <property type="entry name" value="Protein of unknown function (DUF541), domain 2"/>
    <property type="match status" value="1"/>
</dbReference>
<reference evidence="1" key="1">
    <citation type="journal article" date="2014" name="Int. J. Syst. Evol. Microbiol.">
        <title>Complete genome sequence of Corynebacterium casei LMG S-19264T (=DSM 44701T), isolated from a smear-ripened cheese.</title>
        <authorList>
            <consortium name="US DOE Joint Genome Institute (JGI-PGF)"/>
            <person name="Walter F."/>
            <person name="Albersmeier A."/>
            <person name="Kalinowski J."/>
            <person name="Ruckert C."/>
        </authorList>
    </citation>
    <scope>NUCLEOTIDE SEQUENCE</scope>
    <source>
        <strain evidence="1">KCTC 42731</strain>
    </source>
</reference>
<dbReference type="PANTHER" id="PTHR34387">
    <property type="entry name" value="SLR1258 PROTEIN"/>
    <property type="match status" value="1"/>
</dbReference>
<dbReference type="InterPro" id="IPR016907">
    <property type="entry name" value="UCP029033"/>
</dbReference>
<accession>A0A919BDR9</accession>
<dbReference type="PANTHER" id="PTHR34387:SF2">
    <property type="entry name" value="SLR1258 PROTEIN"/>
    <property type="match status" value="1"/>
</dbReference>
<dbReference type="EMBL" id="BNCK01000002">
    <property type="protein sequence ID" value="GHF84689.1"/>
    <property type="molecule type" value="Genomic_DNA"/>
</dbReference>
<gene>
    <name evidence="1" type="ORF">GCM10017161_10200</name>
</gene>
<reference evidence="1" key="2">
    <citation type="submission" date="2020-09" db="EMBL/GenBank/DDBJ databases">
        <authorList>
            <person name="Sun Q."/>
            <person name="Kim S."/>
        </authorList>
    </citation>
    <scope>NUCLEOTIDE SEQUENCE</scope>
    <source>
        <strain evidence="1">KCTC 42731</strain>
    </source>
</reference>
<name>A0A919BDR9_9GAMM</name>